<feature type="region of interest" description="Disordered" evidence="14">
    <location>
        <begin position="96"/>
        <end position="118"/>
    </location>
</feature>
<dbReference type="GO" id="GO:0005886">
    <property type="term" value="C:plasma membrane"/>
    <property type="evidence" value="ECO:0007669"/>
    <property type="project" value="UniProtKB-SubCell"/>
</dbReference>
<dbReference type="Pfam" id="PF05730">
    <property type="entry name" value="CFEM"/>
    <property type="match status" value="1"/>
</dbReference>
<keyword evidence="5" id="KW-0964">Secreted</keyword>
<evidence type="ECO:0000256" key="14">
    <source>
        <dbReference type="SAM" id="MobiDB-lite"/>
    </source>
</evidence>
<keyword evidence="8 15" id="KW-0732">Signal</keyword>
<evidence type="ECO:0000256" key="5">
    <source>
        <dbReference type="ARBA" id="ARBA00022525"/>
    </source>
</evidence>
<dbReference type="InterPro" id="IPR008427">
    <property type="entry name" value="Extracellular_membr_CFEM_dom"/>
</dbReference>
<dbReference type="AlphaFoldDB" id="A0A8H2WAT3"/>
<evidence type="ECO:0000259" key="16">
    <source>
        <dbReference type="PROSITE" id="PS52012"/>
    </source>
</evidence>
<accession>A0A8H2WAT3</accession>
<evidence type="ECO:0000313" key="17">
    <source>
        <dbReference type="EMBL" id="CAE6347415.1"/>
    </source>
</evidence>
<evidence type="ECO:0000256" key="1">
    <source>
        <dbReference type="ARBA" id="ARBA00004609"/>
    </source>
</evidence>
<sequence>MQYLTLAIISTLAFVSQASAQMPDLPQCLKGCFDEASSVAGCSTGMDLQCICTSEKFTKPAMTCVLTKCSAEDQQTATQLYTQYCVAFTGNSTATATGTSGSTTRTSAPASSTSTSAGYSTGANLGLLVAGAGITLFAL</sequence>
<keyword evidence="4" id="KW-1003">Cell membrane</keyword>
<evidence type="ECO:0000256" key="2">
    <source>
        <dbReference type="ARBA" id="ARBA00004613"/>
    </source>
</evidence>
<gene>
    <name evidence="17" type="ORF">RDB_LOCUS5284</name>
</gene>
<keyword evidence="7" id="KW-0479">Metal-binding</keyword>
<comment type="subcellular location">
    <subcellularLocation>
        <location evidence="1">Cell membrane</location>
        <topology evidence="1">Lipid-anchor</topology>
        <topology evidence="1">GPI-anchor</topology>
    </subcellularLocation>
    <subcellularLocation>
        <location evidence="2">Secreted</location>
    </subcellularLocation>
</comment>
<dbReference type="GO" id="GO:0005576">
    <property type="term" value="C:extracellular region"/>
    <property type="evidence" value="ECO:0007669"/>
    <property type="project" value="UniProtKB-SubCell"/>
</dbReference>
<dbReference type="SMART" id="SM00747">
    <property type="entry name" value="CFEM"/>
    <property type="match status" value="1"/>
</dbReference>
<evidence type="ECO:0000256" key="4">
    <source>
        <dbReference type="ARBA" id="ARBA00022475"/>
    </source>
</evidence>
<dbReference type="GO" id="GO:0046872">
    <property type="term" value="F:metal ion binding"/>
    <property type="evidence" value="ECO:0007669"/>
    <property type="project" value="UniProtKB-KW"/>
</dbReference>
<feature type="chain" id="PRO_5034848780" description="CFEM domain-containing protein" evidence="15">
    <location>
        <begin position="21"/>
        <end position="139"/>
    </location>
</feature>
<evidence type="ECO:0000256" key="6">
    <source>
        <dbReference type="ARBA" id="ARBA00022617"/>
    </source>
</evidence>
<comment type="caution">
    <text evidence="17">The sequence shown here is derived from an EMBL/GenBank/DDBJ whole genome shotgun (WGS) entry which is preliminary data.</text>
</comment>
<keyword evidence="10" id="KW-0472">Membrane</keyword>
<proteinExistence type="inferred from homology"/>
<evidence type="ECO:0000313" key="18">
    <source>
        <dbReference type="Proteomes" id="UP000663843"/>
    </source>
</evidence>
<keyword evidence="13" id="KW-0449">Lipoprotein</keyword>
<evidence type="ECO:0000256" key="10">
    <source>
        <dbReference type="ARBA" id="ARBA00023136"/>
    </source>
</evidence>
<dbReference type="OrthoDB" id="2110130at2759"/>
<evidence type="ECO:0000256" key="13">
    <source>
        <dbReference type="ARBA" id="ARBA00023288"/>
    </source>
</evidence>
<evidence type="ECO:0000256" key="7">
    <source>
        <dbReference type="ARBA" id="ARBA00022723"/>
    </source>
</evidence>
<name>A0A8H2WAT3_9AGAM</name>
<evidence type="ECO:0000256" key="3">
    <source>
        <dbReference type="ARBA" id="ARBA00010031"/>
    </source>
</evidence>
<dbReference type="EMBL" id="CAJMWT010000644">
    <property type="protein sequence ID" value="CAE6347415.1"/>
    <property type="molecule type" value="Genomic_DNA"/>
</dbReference>
<keyword evidence="6" id="KW-0349">Heme</keyword>
<organism evidence="17 18">
    <name type="scientific">Rhizoctonia solani</name>
    <dbReference type="NCBI Taxonomy" id="456999"/>
    <lineage>
        <taxon>Eukaryota</taxon>
        <taxon>Fungi</taxon>
        <taxon>Dikarya</taxon>
        <taxon>Basidiomycota</taxon>
        <taxon>Agaricomycotina</taxon>
        <taxon>Agaricomycetes</taxon>
        <taxon>Cantharellales</taxon>
        <taxon>Ceratobasidiaceae</taxon>
        <taxon>Rhizoctonia</taxon>
    </lineage>
</organism>
<evidence type="ECO:0000256" key="9">
    <source>
        <dbReference type="ARBA" id="ARBA00023004"/>
    </source>
</evidence>
<dbReference type="PROSITE" id="PS52012">
    <property type="entry name" value="CFEM"/>
    <property type="match status" value="1"/>
</dbReference>
<dbReference type="PANTHER" id="PTHR37928">
    <property type="entry name" value="CFEM DOMAIN PROTEIN (AFU_ORTHOLOGUE AFUA_6G14090)"/>
    <property type="match status" value="1"/>
</dbReference>
<dbReference type="PANTHER" id="PTHR37928:SF2">
    <property type="entry name" value="GPI ANCHORED CFEM DOMAIN PROTEIN (AFU_ORTHOLOGUE AFUA_6G10580)"/>
    <property type="match status" value="1"/>
</dbReference>
<comment type="similarity">
    <text evidence="3">Belongs to the RBT5 family.</text>
</comment>
<reference evidence="17" key="1">
    <citation type="submission" date="2021-01" db="EMBL/GenBank/DDBJ databases">
        <authorList>
            <person name="Kaushik A."/>
        </authorList>
    </citation>
    <scope>NUCLEOTIDE SEQUENCE</scope>
    <source>
        <strain evidence="17">AG2-2IIIB</strain>
    </source>
</reference>
<feature type="signal peptide" evidence="15">
    <location>
        <begin position="1"/>
        <end position="20"/>
    </location>
</feature>
<evidence type="ECO:0000256" key="11">
    <source>
        <dbReference type="ARBA" id="ARBA00023157"/>
    </source>
</evidence>
<protein>
    <recommendedName>
        <fullName evidence="16">CFEM domain-containing protein</fullName>
    </recommendedName>
</protein>
<evidence type="ECO:0000256" key="8">
    <source>
        <dbReference type="ARBA" id="ARBA00022729"/>
    </source>
</evidence>
<feature type="domain" description="CFEM" evidence="16">
    <location>
        <begin position="1"/>
        <end position="112"/>
    </location>
</feature>
<keyword evidence="9" id="KW-0408">Iron</keyword>
<keyword evidence="12" id="KW-0325">Glycoprotein</keyword>
<evidence type="ECO:0000256" key="15">
    <source>
        <dbReference type="SAM" id="SignalP"/>
    </source>
</evidence>
<dbReference type="Proteomes" id="UP000663843">
    <property type="component" value="Unassembled WGS sequence"/>
</dbReference>
<keyword evidence="11" id="KW-1015">Disulfide bond</keyword>
<evidence type="ECO:0000256" key="12">
    <source>
        <dbReference type="ARBA" id="ARBA00023180"/>
    </source>
</evidence>
<dbReference type="InterPro" id="IPR051735">
    <property type="entry name" value="CFEM_domain"/>
</dbReference>